<keyword evidence="3 5" id="KW-1133">Transmembrane helix</keyword>
<organism evidence="6 7">
    <name type="scientific">Penicillium cf. griseofulvum</name>
    <dbReference type="NCBI Taxonomy" id="2972120"/>
    <lineage>
        <taxon>Eukaryota</taxon>
        <taxon>Fungi</taxon>
        <taxon>Dikarya</taxon>
        <taxon>Ascomycota</taxon>
        <taxon>Pezizomycotina</taxon>
        <taxon>Eurotiomycetes</taxon>
        <taxon>Eurotiomycetidae</taxon>
        <taxon>Eurotiales</taxon>
        <taxon>Aspergillaceae</taxon>
        <taxon>Penicillium</taxon>
    </lineage>
</organism>
<dbReference type="GO" id="GO:0022857">
    <property type="term" value="F:transmembrane transporter activity"/>
    <property type="evidence" value="ECO:0007669"/>
    <property type="project" value="TreeGrafter"/>
</dbReference>
<dbReference type="AlphaFoldDB" id="A0A9W9M1D6"/>
<comment type="caution">
    <text evidence="6">The sequence shown here is derived from an EMBL/GenBank/DDBJ whole genome shotgun (WGS) entry which is preliminary data.</text>
</comment>
<evidence type="ECO:0000313" key="7">
    <source>
        <dbReference type="Proteomes" id="UP001150879"/>
    </source>
</evidence>
<dbReference type="PANTHER" id="PTHR23507:SF1">
    <property type="entry name" value="FI18259P1-RELATED"/>
    <property type="match status" value="1"/>
</dbReference>
<evidence type="ECO:0000313" key="6">
    <source>
        <dbReference type="EMBL" id="KAJ5185408.1"/>
    </source>
</evidence>
<feature type="transmembrane region" description="Helical" evidence="5">
    <location>
        <begin position="27"/>
        <end position="50"/>
    </location>
</feature>
<name>A0A9W9M1D6_9EURO</name>
<dbReference type="Proteomes" id="UP001150879">
    <property type="component" value="Unassembled WGS sequence"/>
</dbReference>
<evidence type="ECO:0000256" key="3">
    <source>
        <dbReference type="ARBA" id="ARBA00022989"/>
    </source>
</evidence>
<keyword evidence="7" id="KW-1185">Reference proteome</keyword>
<proteinExistence type="predicted"/>
<accession>A0A9W9M1D6</accession>
<keyword evidence="2 5" id="KW-0812">Transmembrane</keyword>
<dbReference type="PANTHER" id="PTHR23507">
    <property type="entry name" value="ZGC:174356"/>
    <property type="match status" value="1"/>
</dbReference>
<gene>
    <name evidence="6" type="ORF">N7472_010248</name>
</gene>
<dbReference type="EMBL" id="JAPQKP010000006">
    <property type="protein sequence ID" value="KAJ5185408.1"/>
    <property type="molecule type" value="Genomic_DNA"/>
</dbReference>
<feature type="transmembrane region" description="Helical" evidence="5">
    <location>
        <begin position="62"/>
        <end position="84"/>
    </location>
</feature>
<dbReference type="GO" id="GO:0016020">
    <property type="term" value="C:membrane"/>
    <property type="evidence" value="ECO:0007669"/>
    <property type="project" value="UniProtKB-SubCell"/>
</dbReference>
<dbReference type="OrthoDB" id="194139at2759"/>
<reference evidence="6" key="2">
    <citation type="journal article" date="2023" name="IMA Fungus">
        <title>Comparative genomic study of the Penicillium genus elucidates a diverse pangenome and 15 lateral gene transfer events.</title>
        <authorList>
            <person name="Petersen C."/>
            <person name="Sorensen T."/>
            <person name="Nielsen M.R."/>
            <person name="Sondergaard T.E."/>
            <person name="Sorensen J.L."/>
            <person name="Fitzpatrick D.A."/>
            <person name="Frisvad J.C."/>
            <person name="Nielsen K.L."/>
        </authorList>
    </citation>
    <scope>NUCLEOTIDE SEQUENCE</scope>
    <source>
        <strain evidence="6">IBT 16849</strain>
    </source>
</reference>
<keyword evidence="4 5" id="KW-0472">Membrane</keyword>
<protein>
    <submittedName>
        <fullName evidence="6">MFS transporter</fullName>
    </submittedName>
</protein>
<evidence type="ECO:0000256" key="2">
    <source>
        <dbReference type="ARBA" id="ARBA00022692"/>
    </source>
</evidence>
<evidence type="ECO:0000256" key="4">
    <source>
        <dbReference type="ARBA" id="ARBA00023136"/>
    </source>
</evidence>
<evidence type="ECO:0000256" key="1">
    <source>
        <dbReference type="ARBA" id="ARBA00004141"/>
    </source>
</evidence>
<reference evidence="6" key="1">
    <citation type="submission" date="2022-11" db="EMBL/GenBank/DDBJ databases">
        <authorList>
            <person name="Petersen C."/>
        </authorList>
    </citation>
    <scope>NUCLEOTIDE SEQUENCE</scope>
    <source>
        <strain evidence="6">IBT 16849</strain>
    </source>
</reference>
<comment type="subcellular location">
    <subcellularLocation>
        <location evidence="1">Membrane</location>
        <topology evidence="1">Multi-pass membrane protein</topology>
    </subcellularLocation>
</comment>
<evidence type="ECO:0000256" key="5">
    <source>
        <dbReference type="SAM" id="Phobius"/>
    </source>
</evidence>
<sequence length="103" mass="11283">MFGLTTARLWIQAVCWRADTVPLRLTWVSSLFILIGGGNLVAGSLIYSIMTDLTTQEQRASVFLFMNAAVLLSEVVMMPLASAAMKKNPWLPVNIGIVTVARL</sequence>